<feature type="non-terminal residue" evidence="1">
    <location>
        <position position="1"/>
    </location>
</feature>
<comment type="caution">
    <text evidence="1">The sequence shown here is derived from an EMBL/GenBank/DDBJ whole genome shotgun (WGS) entry which is preliminary data.</text>
</comment>
<reference evidence="1 2" key="1">
    <citation type="submission" date="2021-03" db="EMBL/GenBank/DDBJ databases">
        <title>Fibrella sp. HMF5405 genome sequencing and assembly.</title>
        <authorList>
            <person name="Kang H."/>
            <person name="Kim H."/>
            <person name="Bae S."/>
            <person name="Joh K."/>
        </authorList>
    </citation>
    <scope>NUCLEOTIDE SEQUENCE [LARGE SCALE GENOMIC DNA]</scope>
    <source>
        <strain evidence="1 2">HMF5405</strain>
    </source>
</reference>
<evidence type="ECO:0000313" key="1">
    <source>
        <dbReference type="EMBL" id="MBO0953365.1"/>
    </source>
</evidence>
<feature type="non-terminal residue" evidence="1">
    <location>
        <position position="220"/>
    </location>
</feature>
<organism evidence="1 2">
    <name type="scientific">Fibrella forsythiae</name>
    <dbReference type="NCBI Taxonomy" id="2817061"/>
    <lineage>
        <taxon>Bacteria</taxon>
        <taxon>Pseudomonadati</taxon>
        <taxon>Bacteroidota</taxon>
        <taxon>Cytophagia</taxon>
        <taxon>Cytophagales</taxon>
        <taxon>Spirosomataceae</taxon>
        <taxon>Fibrella</taxon>
    </lineage>
</organism>
<accession>A0ABS3JTM0</accession>
<sequence>PVVSAGGFTWNISTNYTYNNNTVTDVYTGLDRVNIPLSNGAGSDAYAAKGLNYPALYTTDIVRVQNTNPNGANYDATGQFVGRPVINPATGYPILDTELKYQGTTQPKYRFGFSNTFAYKGLSLNAVVEYRGGAVIYNQLGSALEFTGAGIRTTYNDRQNFIFPGSVIANADGSFSNNTSVTTRDGNLEFWTNSGYHNAGSSYVTSADFWKLREVSISYD</sequence>
<keyword evidence="2" id="KW-1185">Reference proteome</keyword>
<gene>
    <name evidence="1" type="ORF">J2I46_32660</name>
</gene>
<evidence type="ECO:0000313" key="2">
    <source>
        <dbReference type="Proteomes" id="UP000664628"/>
    </source>
</evidence>
<dbReference type="Proteomes" id="UP000664628">
    <property type="component" value="Unassembled WGS sequence"/>
</dbReference>
<protein>
    <submittedName>
        <fullName evidence="1">SusC/RagA family TonB-linked outer membrane protein</fullName>
    </submittedName>
</protein>
<proteinExistence type="predicted"/>
<name>A0ABS3JTM0_9BACT</name>
<dbReference type="EMBL" id="JAFMYW010000065">
    <property type="protein sequence ID" value="MBO0953365.1"/>
    <property type="molecule type" value="Genomic_DNA"/>
</dbReference>